<protein>
    <submittedName>
        <fullName evidence="1">Uncharacterized protein</fullName>
    </submittedName>
</protein>
<reference evidence="1 2" key="1">
    <citation type="journal article" date="2014" name="Genome Biol. Evol.">
        <title>The genome of the myxosporean Thelohanellus kitauei shows adaptations to nutrient acquisition within its fish host.</title>
        <authorList>
            <person name="Yang Y."/>
            <person name="Xiong J."/>
            <person name="Zhou Z."/>
            <person name="Huo F."/>
            <person name="Miao W."/>
            <person name="Ran C."/>
            <person name="Liu Y."/>
            <person name="Zhang J."/>
            <person name="Feng J."/>
            <person name="Wang M."/>
            <person name="Wang M."/>
            <person name="Wang L."/>
            <person name="Yao B."/>
        </authorList>
    </citation>
    <scope>NUCLEOTIDE SEQUENCE [LARGE SCALE GENOMIC DNA]</scope>
    <source>
        <strain evidence="1">Wuqing</strain>
    </source>
</reference>
<evidence type="ECO:0000313" key="2">
    <source>
        <dbReference type="Proteomes" id="UP000031668"/>
    </source>
</evidence>
<gene>
    <name evidence="1" type="ORF">RF11_11738</name>
</gene>
<dbReference type="EMBL" id="JWZT01003359">
    <property type="protein sequence ID" value="KII66977.1"/>
    <property type="molecule type" value="Genomic_DNA"/>
</dbReference>
<sequence length="224" mass="25414">MNLGQFISQTKEHNYVQDPYQVDARRVLNQVKQNAITSQLSTQRILASNIIGVNQSTTYTLPAVPSITHLIRRTVRIANTHLSSPNSLASIAFSTENTLSHMGKQFLLSESGADDNRILIFSTNNYLEHLRYNDYWYYDETFKNDSLLFPQRSTVDCKINYRKSDGVKKARLDVCGTYNNRNVSPVKVYYLVALKIARAKKPHSIADALLLPAVKDICRIMIGV</sequence>
<evidence type="ECO:0000313" key="1">
    <source>
        <dbReference type="EMBL" id="KII66977.1"/>
    </source>
</evidence>
<proteinExistence type="predicted"/>
<keyword evidence="2" id="KW-1185">Reference proteome</keyword>
<accession>A0A0C2MZA5</accession>
<dbReference type="AlphaFoldDB" id="A0A0C2MZA5"/>
<organism evidence="1 2">
    <name type="scientific">Thelohanellus kitauei</name>
    <name type="common">Myxosporean</name>
    <dbReference type="NCBI Taxonomy" id="669202"/>
    <lineage>
        <taxon>Eukaryota</taxon>
        <taxon>Metazoa</taxon>
        <taxon>Cnidaria</taxon>
        <taxon>Myxozoa</taxon>
        <taxon>Myxosporea</taxon>
        <taxon>Bivalvulida</taxon>
        <taxon>Platysporina</taxon>
        <taxon>Myxobolidae</taxon>
        <taxon>Thelohanellus</taxon>
    </lineage>
</organism>
<name>A0A0C2MZA5_THEKT</name>
<comment type="caution">
    <text evidence="1">The sequence shown here is derived from an EMBL/GenBank/DDBJ whole genome shotgun (WGS) entry which is preliminary data.</text>
</comment>
<dbReference type="Proteomes" id="UP000031668">
    <property type="component" value="Unassembled WGS sequence"/>
</dbReference>